<keyword evidence="1" id="KW-0677">Repeat</keyword>
<dbReference type="SUPFAM" id="SSF49854">
    <property type="entry name" value="Spermadhesin, CUB domain"/>
    <property type="match status" value="1"/>
</dbReference>
<comment type="caution">
    <text evidence="3">Lacks conserved residue(s) required for the propagation of feature annotation.</text>
</comment>
<gene>
    <name evidence="5" type="ORF">DEA37_0015220</name>
</gene>
<dbReference type="Proteomes" id="UP000324629">
    <property type="component" value="Unassembled WGS sequence"/>
</dbReference>
<dbReference type="AlphaFoldDB" id="A0A5J4N4W9"/>
<dbReference type="PROSITE" id="PS01180">
    <property type="entry name" value="CUB"/>
    <property type="match status" value="1"/>
</dbReference>
<keyword evidence="6" id="KW-1185">Reference proteome</keyword>
<feature type="non-terminal residue" evidence="5">
    <location>
        <position position="171"/>
    </location>
</feature>
<protein>
    <recommendedName>
        <fullName evidence="4">CUB domain-containing protein</fullName>
    </recommendedName>
</protein>
<keyword evidence="2" id="KW-1015">Disulfide bond</keyword>
<comment type="caution">
    <text evidence="5">The sequence shown here is derived from an EMBL/GenBank/DDBJ whole genome shotgun (WGS) entry which is preliminary data.</text>
</comment>
<evidence type="ECO:0000256" key="1">
    <source>
        <dbReference type="ARBA" id="ARBA00022737"/>
    </source>
</evidence>
<dbReference type="Pfam" id="PF00431">
    <property type="entry name" value="CUB"/>
    <property type="match status" value="1"/>
</dbReference>
<organism evidence="5 6">
    <name type="scientific">Paragonimus westermani</name>
    <dbReference type="NCBI Taxonomy" id="34504"/>
    <lineage>
        <taxon>Eukaryota</taxon>
        <taxon>Metazoa</taxon>
        <taxon>Spiralia</taxon>
        <taxon>Lophotrochozoa</taxon>
        <taxon>Platyhelminthes</taxon>
        <taxon>Trematoda</taxon>
        <taxon>Digenea</taxon>
        <taxon>Plagiorchiida</taxon>
        <taxon>Troglotremata</taxon>
        <taxon>Troglotrematidae</taxon>
        <taxon>Paragonimus</taxon>
    </lineage>
</organism>
<evidence type="ECO:0000256" key="2">
    <source>
        <dbReference type="ARBA" id="ARBA00023157"/>
    </source>
</evidence>
<dbReference type="InterPro" id="IPR035914">
    <property type="entry name" value="Sperma_CUB_dom_sf"/>
</dbReference>
<evidence type="ECO:0000313" key="6">
    <source>
        <dbReference type="Proteomes" id="UP000324629"/>
    </source>
</evidence>
<evidence type="ECO:0000256" key="3">
    <source>
        <dbReference type="PROSITE-ProRule" id="PRU00059"/>
    </source>
</evidence>
<reference evidence="5 6" key="1">
    <citation type="journal article" date="2019" name="Gigascience">
        <title>Whole-genome sequence of the oriental lung fluke Paragonimus westermani.</title>
        <authorList>
            <person name="Oey H."/>
            <person name="Zakrzewski M."/>
            <person name="Narain K."/>
            <person name="Devi K.R."/>
            <person name="Agatsuma T."/>
            <person name="Nawaratna S."/>
            <person name="Gobert G.N."/>
            <person name="Jones M.K."/>
            <person name="Ragan M.A."/>
            <person name="McManus D.P."/>
            <person name="Krause L."/>
        </authorList>
    </citation>
    <scope>NUCLEOTIDE SEQUENCE [LARGE SCALE GENOMIC DNA]</scope>
    <source>
        <strain evidence="5 6">IND2009</strain>
    </source>
</reference>
<dbReference type="CDD" id="cd00041">
    <property type="entry name" value="CUB"/>
    <property type="match status" value="1"/>
</dbReference>
<proteinExistence type="predicted"/>
<dbReference type="Gene3D" id="2.60.120.290">
    <property type="entry name" value="Spermadhesin, CUB domain"/>
    <property type="match status" value="1"/>
</dbReference>
<dbReference type="EMBL" id="QNGE01009649">
    <property type="protein sequence ID" value="KAA3670544.1"/>
    <property type="molecule type" value="Genomic_DNA"/>
</dbReference>
<feature type="non-terminal residue" evidence="5">
    <location>
        <position position="1"/>
    </location>
</feature>
<dbReference type="InterPro" id="IPR000859">
    <property type="entry name" value="CUB_dom"/>
</dbReference>
<dbReference type="SMART" id="SM00042">
    <property type="entry name" value="CUB"/>
    <property type="match status" value="1"/>
</dbReference>
<sequence>PLRSVDWYRVLEGEDCLGKTVLLAKGPSTETETWMKSFQRTVLIIVNGAQLNITYSTYCNEHFVGNDTETHIGPQLQSYPAYSFCNWLIDVNPEYRIKLDFTAVSIEPSLTASTPYDKFIVFDGPSCASPVIAVVSGFSAKSIMSSTNQLAAMFISDNSIEMDGFVTQFTA</sequence>
<accession>A0A5J4N4W9</accession>
<evidence type="ECO:0000313" key="5">
    <source>
        <dbReference type="EMBL" id="KAA3670544.1"/>
    </source>
</evidence>
<dbReference type="PANTHER" id="PTHR24251">
    <property type="entry name" value="OVOCHYMASE-RELATED"/>
    <property type="match status" value="1"/>
</dbReference>
<feature type="domain" description="CUB" evidence="4">
    <location>
        <begin position="59"/>
        <end position="171"/>
    </location>
</feature>
<evidence type="ECO:0000259" key="4">
    <source>
        <dbReference type="PROSITE" id="PS01180"/>
    </source>
</evidence>
<name>A0A5J4N4W9_9TREM</name>